<reference evidence="2" key="1">
    <citation type="submission" date="2022-02" db="EMBL/GenBank/DDBJ databases">
        <authorList>
            <person name="Henning P.M."/>
            <person name="McCubbin A.G."/>
            <person name="Shore J.S."/>
        </authorList>
    </citation>
    <scope>NUCLEOTIDE SEQUENCE</scope>
    <source>
        <strain evidence="2">F60SS</strain>
        <tissue evidence="2">Leaves</tissue>
    </source>
</reference>
<dbReference type="Proteomes" id="UP001141552">
    <property type="component" value="Unassembled WGS sequence"/>
</dbReference>
<reference evidence="2" key="2">
    <citation type="journal article" date="2023" name="Plants (Basel)">
        <title>Annotation of the Turnera subulata (Passifloraceae) Draft Genome Reveals the S-Locus Evolved after the Divergence of Turneroideae from Passifloroideae in a Stepwise Manner.</title>
        <authorList>
            <person name="Henning P.M."/>
            <person name="Roalson E.H."/>
            <person name="Mir W."/>
            <person name="McCubbin A.G."/>
            <person name="Shore J.S."/>
        </authorList>
    </citation>
    <scope>NUCLEOTIDE SEQUENCE</scope>
    <source>
        <strain evidence="2">F60SS</strain>
    </source>
</reference>
<feature type="compositionally biased region" description="Polar residues" evidence="1">
    <location>
        <begin position="18"/>
        <end position="28"/>
    </location>
</feature>
<name>A0A9Q0JIP2_9ROSI</name>
<dbReference type="AlphaFoldDB" id="A0A9Q0JIP2"/>
<dbReference type="EMBL" id="JAKUCV010002291">
    <property type="protein sequence ID" value="KAJ4843223.1"/>
    <property type="molecule type" value="Genomic_DNA"/>
</dbReference>
<comment type="caution">
    <text evidence="2">The sequence shown here is derived from an EMBL/GenBank/DDBJ whole genome shotgun (WGS) entry which is preliminary data.</text>
</comment>
<accession>A0A9Q0JIP2</accession>
<sequence length="164" mass="17723">MLDEKESSSSSSASSISGHCNRSFGRQNPSKDHHHLAGHFQLLSWSVSRSWSTVRQLQAIGNNLVIPKGSEVIATSRVAVAVSTMLYCLETANDGALTAQGGEGVFQYEGDGGPEGNDDSTQKRLMLLGPLVNGGFCCNDGDVLLDDNEEIWAVKRWGREMSCF</sequence>
<protein>
    <submittedName>
        <fullName evidence="2">Uncharacterized protein</fullName>
    </submittedName>
</protein>
<feature type="region of interest" description="Disordered" evidence="1">
    <location>
        <begin position="1"/>
        <end position="32"/>
    </location>
</feature>
<keyword evidence="3" id="KW-1185">Reference proteome</keyword>
<evidence type="ECO:0000313" key="2">
    <source>
        <dbReference type="EMBL" id="KAJ4843223.1"/>
    </source>
</evidence>
<evidence type="ECO:0000313" key="3">
    <source>
        <dbReference type="Proteomes" id="UP001141552"/>
    </source>
</evidence>
<feature type="compositionally biased region" description="Low complexity" evidence="1">
    <location>
        <begin position="8"/>
        <end position="17"/>
    </location>
</feature>
<proteinExistence type="predicted"/>
<organism evidence="2 3">
    <name type="scientific">Turnera subulata</name>
    <dbReference type="NCBI Taxonomy" id="218843"/>
    <lineage>
        <taxon>Eukaryota</taxon>
        <taxon>Viridiplantae</taxon>
        <taxon>Streptophyta</taxon>
        <taxon>Embryophyta</taxon>
        <taxon>Tracheophyta</taxon>
        <taxon>Spermatophyta</taxon>
        <taxon>Magnoliopsida</taxon>
        <taxon>eudicotyledons</taxon>
        <taxon>Gunneridae</taxon>
        <taxon>Pentapetalae</taxon>
        <taxon>rosids</taxon>
        <taxon>fabids</taxon>
        <taxon>Malpighiales</taxon>
        <taxon>Passifloraceae</taxon>
        <taxon>Turnera</taxon>
    </lineage>
</organism>
<dbReference type="InterPro" id="IPR008511">
    <property type="entry name" value="ROH1-like"/>
</dbReference>
<evidence type="ECO:0000256" key="1">
    <source>
        <dbReference type="SAM" id="MobiDB-lite"/>
    </source>
</evidence>
<dbReference type="Pfam" id="PF05633">
    <property type="entry name" value="ROH1-like"/>
    <property type="match status" value="1"/>
</dbReference>
<gene>
    <name evidence="2" type="ORF">Tsubulata_008724</name>
</gene>